<name>A0ABN3GK95_9PSEU</name>
<protein>
    <submittedName>
        <fullName evidence="1">Uncharacterized protein</fullName>
    </submittedName>
</protein>
<dbReference type="RefSeq" id="WP_344133454.1">
    <property type="nucleotide sequence ID" value="NZ_BAAARA010000010.1"/>
</dbReference>
<organism evidence="1 2">
    <name type="scientific">Saccharopolyspora halophila</name>
    <dbReference type="NCBI Taxonomy" id="405551"/>
    <lineage>
        <taxon>Bacteria</taxon>
        <taxon>Bacillati</taxon>
        <taxon>Actinomycetota</taxon>
        <taxon>Actinomycetes</taxon>
        <taxon>Pseudonocardiales</taxon>
        <taxon>Pseudonocardiaceae</taxon>
        <taxon>Saccharopolyspora</taxon>
    </lineage>
</organism>
<proteinExistence type="predicted"/>
<dbReference type="EMBL" id="BAAARA010000010">
    <property type="protein sequence ID" value="GAA2353945.1"/>
    <property type="molecule type" value="Genomic_DNA"/>
</dbReference>
<comment type="caution">
    <text evidence="1">The sequence shown here is derived from an EMBL/GenBank/DDBJ whole genome shotgun (WGS) entry which is preliminary data.</text>
</comment>
<evidence type="ECO:0000313" key="1">
    <source>
        <dbReference type="EMBL" id="GAA2353945.1"/>
    </source>
</evidence>
<evidence type="ECO:0000313" key="2">
    <source>
        <dbReference type="Proteomes" id="UP001501218"/>
    </source>
</evidence>
<dbReference type="Proteomes" id="UP001501218">
    <property type="component" value="Unassembled WGS sequence"/>
</dbReference>
<reference evidence="1 2" key="1">
    <citation type="journal article" date="2019" name="Int. J. Syst. Evol. Microbiol.">
        <title>The Global Catalogue of Microorganisms (GCM) 10K type strain sequencing project: providing services to taxonomists for standard genome sequencing and annotation.</title>
        <authorList>
            <consortium name="The Broad Institute Genomics Platform"/>
            <consortium name="The Broad Institute Genome Sequencing Center for Infectious Disease"/>
            <person name="Wu L."/>
            <person name="Ma J."/>
        </authorList>
    </citation>
    <scope>NUCLEOTIDE SEQUENCE [LARGE SCALE GENOMIC DNA]</scope>
    <source>
        <strain evidence="1 2">JCM 16221</strain>
    </source>
</reference>
<keyword evidence="2" id="KW-1185">Reference proteome</keyword>
<gene>
    <name evidence="1" type="ORF">GCM10009854_34950</name>
</gene>
<accession>A0ABN3GK95</accession>
<sequence>MERIPRQHDSVDLPAALAEYGHLAAQLPGASSRTAEQLRARLAELDVIIDDHVAALAQYHSVVDS</sequence>